<feature type="transmembrane region" description="Helical" evidence="1">
    <location>
        <begin position="12"/>
        <end position="32"/>
    </location>
</feature>
<keyword evidence="3" id="KW-1185">Reference proteome</keyword>
<dbReference type="STRING" id="180332.GCA_000797495_02149"/>
<reference evidence="2 3" key="1">
    <citation type="journal article" date="2019" name="Anaerobe">
        <title>Detection of Robinsoniella peoriensis in multiple bone samples of a trauma patient.</title>
        <authorList>
            <person name="Schrottner P."/>
            <person name="Hartwich K."/>
            <person name="Bunk B."/>
            <person name="Schober I."/>
            <person name="Helbig S."/>
            <person name="Rudolph W.W."/>
            <person name="Gunzer F."/>
        </authorList>
    </citation>
    <scope>NUCLEOTIDE SEQUENCE [LARGE SCALE GENOMIC DNA]</scope>
    <source>
        <strain evidence="2 3">DSM 106044</strain>
    </source>
</reference>
<evidence type="ECO:0000313" key="3">
    <source>
        <dbReference type="Proteomes" id="UP000306509"/>
    </source>
</evidence>
<keyword evidence="1" id="KW-0472">Membrane</keyword>
<dbReference type="RefSeq" id="WP_138001862.1">
    <property type="nucleotide sequence ID" value="NZ_QGQD01000021.1"/>
</dbReference>
<proteinExistence type="predicted"/>
<name>A0A4U8QB04_9FIRM</name>
<accession>A0A4U8QB04</accession>
<dbReference type="EMBL" id="QGQD01000021">
    <property type="protein sequence ID" value="TLD02212.1"/>
    <property type="molecule type" value="Genomic_DNA"/>
</dbReference>
<keyword evidence="1" id="KW-1133">Transmembrane helix</keyword>
<feature type="transmembrane region" description="Helical" evidence="1">
    <location>
        <begin position="160"/>
        <end position="179"/>
    </location>
</feature>
<dbReference type="Proteomes" id="UP000306509">
    <property type="component" value="Unassembled WGS sequence"/>
</dbReference>
<feature type="transmembrane region" description="Helical" evidence="1">
    <location>
        <begin position="124"/>
        <end position="148"/>
    </location>
</feature>
<feature type="transmembrane region" description="Helical" evidence="1">
    <location>
        <begin position="90"/>
        <end position="112"/>
    </location>
</feature>
<comment type="caution">
    <text evidence="2">The sequence shown here is derived from an EMBL/GenBank/DDBJ whole genome shotgun (WGS) entry which is preliminary data.</text>
</comment>
<evidence type="ECO:0000256" key="1">
    <source>
        <dbReference type="SAM" id="Phobius"/>
    </source>
</evidence>
<feature type="transmembrane region" description="Helical" evidence="1">
    <location>
        <begin position="199"/>
        <end position="221"/>
    </location>
</feature>
<protein>
    <submittedName>
        <fullName evidence="2">Uncharacterized protein</fullName>
    </submittedName>
</protein>
<evidence type="ECO:0000313" key="2">
    <source>
        <dbReference type="EMBL" id="TLD02212.1"/>
    </source>
</evidence>
<sequence length="226" mass="25530">MNKKALVIAKINFRFLLPAYIITAVFLLAGVWNLIGASTGITGNIYVEIGNYLYVFVVLAPIFIAGRNFKRIMHLNGKKQDYYWGCLANYIIIAAAASLGNMILFFCSKALFDSLVNIQSLAEIFGWLSHGIVICFIQQFCFLLLTAVFVHMMTEMQSSWLGWLADVLLVVVLSVFIPVPVLRNVLEGFFRLIIFHPNVFIQIGCCLVLTALCYAVDLYVLRRKRI</sequence>
<organism evidence="2 3">
    <name type="scientific">Robinsoniella peoriensis</name>
    <dbReference type="NCBI Taxonomy" id="180332"/>
    <lineage>
        <taxon>Bacteria</taxon>
        <taxon>Bacillati</taxon>
        <taxon>Bacillota</taxon>
        <taxon>Clostridia</taxon>
        <taxon>Lachnospirales</taxon>
        <taxon>Lachnospiraceae</taxon>
        <taxon>Robinsoniella</taxon>
    </lineage>
</organism>
<gene>
    <name evidence="2" type="ORF">DSM106044_00882</name>
</gene>
<keyword evidence="1" id="KW-0812">Transmembrane</keyword>
<feature type="transmembrane region" description="Helical" evidence="1">
    <location>
        <begin position="52"/>
        <end position="69"/>
    </location>
</feature>
<dbReference type="AlphaFoldDB" id="A0A4U8QB04"/>